<evidence type="ECO:0000259" key="7">
    <source>
        <dbReference type="PROSITE" id="PS50048"/>
    </source>
</evidence>
<dbReference type="SUPFAM" id="SSF57701">
    <property type="entry name" value="Zn2/Cys6 DNA-binding domain"/>
    <property type="match status" value="1"/>
</dbReference>
<dbReference type="GO" id="GO:0000981">
    <property type="term" value="F:DNA-binding transcription factor activity, RNA polymerase II-specific"/>
    <property type="evidence" value="ECO:0007669"/>
    <property type="project" value="InterPro"/>
</dbReference>
<dbReference type="GO" id="GO:0006351">
    <property type="term" value="P:DNA-templated transcription"/>
    <property type="evidence" value="ECO:0007669"/>
    <property type="project" value="InterPro"/>
</dbReference>
<evidence type="ECO:0000256" key="4">
    <source>
        <dbReference type="ARBA" id="ARBA00023163"/>
    </source>
</evidence>
<evidence type="ECO:0000256" key="6">
    <source>
        <dbReference type="SAM" id="MobiDB-lite"/>
    </source>
</evidence>
<dbReference type="InterPro" id="IPR007219">
    <property type="entry name" value="XnlR_reg_dom"/>
</dbReference>
<keyword evidence="5" id="KW-0539">Nucleus</keyword>
<dbReference type="InterPro" id="IPR036864">
    <property type="entry name" value="Zn2-C6_fun-type_DNA-bd_sf"/>
</dbReference>
<evidence type="ECO:0000256" key="2">
    <source>
        <dbReference type="ARBA" id="ARBA00022833"/>
    </source>
</evidence>
<dbReference type="Gene3D" id="4.10.240.10">
    <property type="entry name" value="Zn(2)-C6 fungal-type DNA-binding domain"/>
    <property type="match status" value="1"/>
</dbReference>
<accession>A0A9P9J385</accession>
<proteinExistence type="predicted"/>
<evidence type="ECO:0000313" key="8">
    <source>
        <dbReference type="EMBL" id="KAH7141652.1"/>
    </source>
</evidence>
<comment type="caution">
    <text evidence="8">The sequence shown here is derived from an EMBL/GenBank/DDBJ whole genome shotgun (WGS) entry which is preliminary data.</text>
</comment>
<name>A0A9P9J385_9HYPO</name>
<feature type="region of interest" description="Disordered" evidence="6">
    <location>
        <begin position="20"/>
        <end position="39"/>
    </location>
</feature>
<keyword evidence="9" id="KW-1185">Reference proteome</keyword>
<evidence type="ECO:0000256" key="5">
    <source>
        <dbReference type="ARBA" id="ARBA00023242"/>
    </source>
</evidence>
<evidence type="ECO:0000256" key="1">
    <source>
        <dbReference type="ARBA" id="ARBA00022723"/>
    </source>
</evidence>
<dbReference type="CDD" id="cd00067">
    <property type="entry name" value="GAL4"/>
    <property type="match status" value="1"/>
</dbReference>
<reference evidence="8" key="1">
    <citation type="journal article" date="2021" name="Nat. Commun.">
        <title>Genetic determinants of endophytism in the Arabidopsis root mycobiome.</title>
        <authorList>
            <person name="Mesny F."/>
            <person name="Miyauchi S."/>
            <person name="Thiergart T."/>
            <person name="Pickel B."/>
            <person name="Atanasova L."/>
            <person name="Karlsson M."/>
            <person name="Huettel B."/>
            <person name="Barry K.W."/>
            <person name="Haridas S."/>
            <person name="Chen C."/>
            <person name="Bauer D."/>
            <person name="Andreopoulos W."/>
            <person name="Pangilinan J."/>
            <person name="LaButti K."/>
            <person name="Riley R."/>
            <person name="Lipzen A."/>
            <person name="Clum A."/>
            <person name="Drula E."/>
            <person name="Henrissat B."/>
            <person name="Kohler A."/>
            <person name="Grigoriev I.V."/>
            <person name="Martin F.M."/>
            <person name="Hacquard S."/>
        </authorList>
    </citation>
    <scope>NUCLEOTIDE SEQUENCE</scope>
    <source>
        <strain evidence="8">MPI-CAGE-AT-0147</strain>
    </source>
</reference>
<evidence type="ECO:0000313" key="9">
    <source>
        <dbReference type="Proteomes" id="UP000738349"/>
    </source>
</evidence>
<evidence type="ECO:0000256" key="3">
    <source>
        <dbReference type="ARBA" id="ARBA00023015"/>
    </source>
</evidence>
<protein>
    <recommendedName>
        <fullName evidence="7">Zn(2)-C6 fungal-type domain-containing protein</fullName>
    </recommendedName>
</protein>
<organism evidence="8 9">
    <name type="scientific">Dactylonectria macrodidyma</name>
    <dbReference type="NCBI Taxonomy" id="307937"/>
    <lineage>
        <taxon>Eukaryota</taxon>
        <taxon>Fungi</taxon>
        <taxon>Dikarya</taxon>
        <taxon>Ascomycota</taxon>
        <taxon>Pezizomycotina</taxon>
        <taxon>Sordariomycetes</taxon>
        <taxon>Hypocreomycetidae</taxon>
        <taxon>Hypocreales</taxon>
        <taxon>Nectriaceae</taxon>
        <taxon>Dactylonectria</taxon>
    </lineage>
</organism>
<gene>
    <name evidence="8" type="ORF">EDB81DRAFT_898877</name>
</gene>
<keyword evidence="3" id="KW-0805">Transcription regulation</keyword>
<dbReference type="PROSITE" id="PS50048">
    <property type="entry name" value="ZN2_CY6_FUNGAL_2"/>
    <property type="match status" value="1"/>
</dbReference>
<dbReference type="Proteomes" id="UP000738349">
    <property type="component" value="Unassembled WGS sequence"/>
</dbReference>
<dbReference type="OrthoDB" id="40579at2759"/>
<dbReference type="InterPro" id="IPR001138">
    <property type="entry name" value="Zn2Cys6_DnaBD"/>
</dbReference>
<dbReference type="PANTHER" id="PTHR47660:SF2">
    <property type="entry name" value="TRANSCRIPTION FACTOR WITH C2H2 AND ZN(2)-CYS(6) DNA BINDING DOMAIN (EUROFUNG)"/>
    <property type="match status" value="1"/>
</dbReference>
<dbReference type="GO" id="GO:0003677">
    <property type="term" value="F:DNA binding"/>
    <property type="evidence" value="ECO:0007669"/>
    <property type="project" value="InterPro"/>
</dbReference>
<feature type="non-terminal residue" evidence="8">
    <location>
        <position position="784"/>
    </location>
</feature>
<dbReference type="AlphaFoldDB" id="A0A9P9J385"/>
<keyword evidence="2" id="KW-0862">Zinc</keyword>
<dbReference type="PANTHER" id="PTHR47660">
    <property type="entry name" value="TRANSCRIPTION FACTOR WITH C2H2 AND ZN(2)-CYS(6) DNA BINDING DOMAIN (EUROFUNG)-RELATED-RELATED"/>
    <property type="match status" value="1"/>
</dbReference>
<dbReference type="Pfam" id="PF04082">
    <property type="entry name" value="Fungal_trans"/>
    <property type="match status" value="1"/>
</dbReference>
<feature type="domain" description="Zn(2)-C6 fungal-type" evidence="7">
    <location>
        <begin position="44"/>
        <end position="71"/>
    </location>
</feature>
<keyword evidence="1" id="KW-0479">Metal-binding</keyword>
<dbReference type="PROSITE" id="PS00463">
    <property type="entry name" value="ZN2_CY6_FUNGAL_1"/>
    <property type="match status" value="1"/>
</dbReference>
<dbReference type="SMART" id="SM00066">
    <property type="entry name" value="GAL4"/>
    <property type="match status" value="1"/>
</dbReference>
<dbReference type="Pfam" id="PF00172">
    <property type="entry name" value="Zn_clus"/>
    <property type="match status" value="1"/>
</dbReference>
<keyword evidence="4" id="KW-0804">Transcription</keyword>
<feature type="region of interest" description="Disordered" evidence="6">
    <location>
        <begin position="72"/>
        <end position="99"/>
    </location>
</feature>
<dbReference type="EMBL" id="JAGMUV010000010">
    <property type="protein sequence ID" value="KAH7141652.1"/>
    <property type="molecule type" value="Genomic_DNA"/>
</dbReference>
<sequence length="784" mass="86746">NVSNPIIASPIVKRKRHVLQEGQDNRRVPSKRRLASQPPRASQACQSCAVSKVRCDDLQTCRRCQKKGVPCLRSPYQPTNSSDVPLSPPSAISQQRTSISSNTNTTLSYLDANMSWQPLAFSTSPATTWSESSRVNRVSSQLETMAAPRPAFEGGQDMNDLFDFPLSIPLEWPGLAAFDNGPSEPLFDAITSVDIANDSYEALGHGRFGVEALTPGSSVCNETKAFKDVAQAYDCTLGSWNPMSKDYLAPDVASLSIPSEEQEAMLGRMGYIDPTVTHQEIPSARRDEILVAVTGRFSTTQPLKPILSFPSVKILDELLKIFLTKQKNQLTGFIHLPTFNPASCDVSLLMACIAAGAISSPNSTAHKLGLALVEVLRWHLPNLADRENMVTRKLPYVQSLVILSDIGLWGGDKRKSEISDIMSEFAATHLINCTHRAIVRNKSTQISCMEIWTPLPEIASLWFADSATEWKLIYLELQDSKGNRKLSLTDCLAHATASQSLPQLQDYNLARLLIVDSLLSMLVEDRCRSIVFNTHTGDDWSYQSLPGTLTSGPIASLVDFMRSVTDKDAPSPQSAPLTFIFEFYGLFSTSPSYLIEALLGNERHLSAREAFCRLKDWRKTRQARAAIWHAGQLFRVCGTIVPKERTDFHVFAMYHAIMCLWAYGNVGEGSSSDATDAHQPAVGSDVPQVRLDGLESVRTQRWISHNHGSPYISKRCEMVGIVDYVAEVVPIAPGSAPEDSFISPLLGMMKRCFSHERTYKRYPVLQHVCQVLQALEGVYNCPNK</sequence>
<dbReference type="GO" id="GO:0008270">
    <property type="term" value="F:zinc ion binding"/>
    <property type="evidence" value="ECO:0007669"/>
    <property type="project" value="InterPro"/>
</dbReference>